<name>A0A396GIC3_MEDTR</name>
<comment type="caution">
    <text evidence="1">The sequence shown here is derived from an EMBL/GenBank/DDBJ whole genome shotgun (WGS) entry which is preliminary data.</text>
</comment>
<gene>
    <name evidence="1" type="ORF">MtrunA17_Chr0c01g0489081</name>
</gene>
<reference evidence="2" key="1">
    <citation type="journal article" date="2018" name="Nat. Plants">
        <title>Whole-genome landscape of Medicago truncatula symbiotic genes.</title>
        <authorList>
            <person name="Pecrix Y."/>
            <person name="Staton S.E."/>
            <person name="Sallet E."/>
            <person name="Lelandais-Briere C."/>
            <person name="Moreau S."/>
            <person name="Carrere S."/>
            <person name="Blein T."/>
            <person name="Jardinaud M.F."/>
            <person name="Latrasse D."/>
            <person name="Zouine M."/>
            <person name="Zahm M."/>
            <person name="Kreplak J."/>
            <person name="Mayjonade B."/>
            <person name="Satge C."/>
            <person name="Perez M."/>
            <person name="Cauet S."/>
            <person name="Marande W."/>
            <person name="Chantry-Darmon C."/>
            <person name="Lopez-Roques C."/>
            <person name="Bouchez O."/>
            <person name="Berard A."/>
            <person name="Debelle F."/>
            <person name="Munos S."/>
            <person name="Bendahmane A."/>
            <person name="Berges H."/>
            <person name="Niebel A."/>
            <person name="Buitink J."/>
            <person name="Frugier F."/>
            <person name="Benhamed M."/>
            <person name="Crespi M."/>
            <person name="Gouzy J."/>
            <person name="Gamas P."/>
        </authorList>
    </citation>
    <scope>NUCLEOTIDE SEQUENCE [LARGE SCALE GENOMIC DNA]</scope>
    <source>
        <strain evidence="2">cv. Jemalong A17</strain>
    </source>
</reference>
<evidence type="ECO:0000313" key="2">
    <source>
        <dbReference type="Proteomes" id="UP000265566"/>
    </source>
</evidence>
<sequence length="67" mass="7810">MGAHLKKKWRFCTFRSKNQNKSKICRFSTKLCRSSRCVLIEVPAKNQLKIRFLGRCFDVTLSLLFGA</sequence>
<accession>A0A396GIC3</accession>
<dbReference type="EMBL" id="PSQE01000009">
    <property type="protein sequence ID" value="RHN38497.1"/>
    <property type="molecule type" value="Genomic_DNA"/>
</dbReference>
<dbReference type="Gramene" id="rna50604">
    <property type="protein sequence ID" value="RHN38497.1"/>
    <property type="gene ID" value="gene50604"/>
</dbReference>
<dbReference type="AlphaFoldDB" id="A0A396GIC3"/>
<protein>
    <submittedName>
        <fullName evidence="1">Uncharacterized protein</fullName>
    </submittedName>
</protein>
<proteinExistence type="predicted"/>
<dbReference type="Proteomes" id="UP000265566">
    <property type="component" value="Unassembled WGS sequence"/>
</dbReference>
<evidence type="ECO:0000313" key="1">
    <source>
        <dbReference type="EMBL" id="RHN38497.1"/>
    </source>
</evidence>
<organism evidence="1 2">
    <name type="scientific">Medicago truncatula</name>
    <name type="common">Barrel medic</name>
    <name type="synonym">Medicago tribuloides</name>
    <dbReference type="NCBI Taxonomy" id="3880"/>
    <lineage>
        <taxon>Eukaryota</taxon>
        <taxon>Viridiplantae</taxon>
        <taxon>Streptophyta</taxon>
        <taxon>Embryophyta</taxon>
        <taxon>Tracheophyta</taxon>
        <taxon>Spermatophyta</taxon>
        <taxon>Magnoliopsida</taxon>
        <taxon>eudicotyledons</taxon>
        <taxon>Gunneridae</taxon>
        <taxon>Pentapetalae</taxon>
        <taxon>rosids</taxon>
        <taxon>fabids</taxon>
        <taxon>Fabales</taxon>
        <taxon>Fabaceae</taxon>
        <taxon>Papilionoideae</taxon>
        <taxon>50 kb inversion clade</taxon>
        <taxon>NPAAA clade</taxon>
        <taxon>Hologalegina</taxon>
        <taxon>IRL clade</taxon>
        <taxon>Trifolieae</taxon>
        <taxon>Medicago</taxon>
    </lineage>
</organism>